<organism evidence="1 2">
    <name type="scientific">Mariniplasma anaerobium</name>
    <dbReference type="NCBI Taxonomy" id="2735436"/>
    <lineage>
        <taxon>Bacteria</taxon>
        <taxon>Bacillati</taxon>
        <taxon>Mycoplasmatota</taxon>
        <taxon>Mollicutes</taxon>
        <taxon>Acholeplasmatales</taxon>
        <taxon>Acholeplasmataceae</taxon>
        <taxon>Mariniplasma</taxon>
    </lineage>
</organism>
<proteinExistence type="predicted"/>
<gene>
    <name evidence="1" type="ORF">MPAN_014750</name>
</gene>
<dbReference type="EMBL" id="AP024412">
    <property type="protein sequence ID" value="BCR36582.1"/>
    <property type="molecule type" value="Genomic_DNA"/>
</dbReference>
<sequence length="121" mass="13732">MKIFRLILIFISLLLIAVLLHLWIYGSTLTSTNASNVLFVVGMITFLPTIIAMTQSYKVFQGFNYAFRSFLSTAFRQTYPKFSDYKNEKDVTIKTTIFLEMFIASSILVVAGIILSVVALR</sequence>
<evidence type="ECO:0008006" key="3">
    <source>
        <dbReference type="Google" id="ProtNLM"/>
    </source>
</evidence>
<evidence type="ECO:0000313" key="2">
    <source>
        <dbReference type="Proteomes" id="UP000620133"/>
    </source>
</evidence>
<name>A0A7U9TKE4_9MOLU</name>
<keyword evidence="2" id="KW-1185">Reference proteome</keyword>
<dbReference type="AlphaFoldDB" id="A0A7U9TKE4"/>
<accession>A0A7U9TKE4</accession>
<dbReference type="RefSeq" id="WP_176239229.1">
    <property type="nucleotide sequence ID" value="NZ_AP024412.1"/>
</dbReference>
<reference evidence="1" key="1">
    <citation type="submission" date="2021-01" db="EMBL/GenBank/DDBJ databases">
        <title>Draft genome sequence of Acholeplasmataceae bacterium strain Mahy22.</title>
        <authorList>
            <person name="Watanabe M."/>
            <person name="Kojima H."/>
            <person name="Fukui M."/>
        </authorList>
    </citation>
    <scope>NUCLEOTIDE SEQUENCE</scope>
    <source>
        <strain evidence="1">Mahy22</strain>
    </source>
</reference>
<protein>
    <recommendedName>
        <fullName evidence="3">DUF3899 domain-containing protein</fullName>
    </recommendedName>
</protein>
<dbReference type="KEGG" id="manr:MPAN_014750"/>
<evidence type="ECO:0000313" key="1">
    <source>
        <dbReference type="EMBL" id="BCR36582.1"/>
    </source>
</evidence>
<dbReference type="Proteomes" id="UP000620133">
    <property type="component" value="Chromosome"/>
</dbReference>